<keyword evidence="7 9" id="KW-1133">Transmembrane helix</keyword>
<dbReference type="GO" id="GO:0015420">
    <property type="term" value="F:ABC-type vitamin B12 transporter activity"/>
    <property type="evidence" value="ECO:0007669"/>
    <property type="project" value="UniProtKB-UniRule"/>
</dbReference>
<evidence type="ECO:0000256" key="2">
    <source>
        <dbReference type="ARBA" id="ARBA00004953"/>
    </source>
</evidence>
<dbReference type="UniPathway" id="UPA00148"/>
<comment type="function">
    <text evidence="9">Converts cobyric acid to cobinamide by the addition of aminopropanol on the F carboxylic group.</text>
</comment>
<organism evidence="10 11">
    <name type="scientific">Paenibacillus whitsoniae</name>
    <dbReference type="NCBI Taxonomy" id="2496558"/>
    <lineage>
        <taxon>Bacteria</taxon>
        <taxon>Bacillati</taxon>
        <taxon>Bacillota</taxon>
        <taxon>Bacilli</taxon>
        <taxon>Bacillales</taxon>
        <taxon>Paenibacillaceae</taxon>
        <taxon>Paenibacillus</taxon>
    </lineage>
</organism>
<dbReference type="PANTHER" id="PTHR34308">
    <property type="entry name" value="COBALAMIN BIOSYNTHESIS PROTEIN CBIB"/>
    <property type="match status" value="1"/>
</dbReference>
<evidence type="ECO:0000256" key="9">
    <source>
        <dbReference type="HAMAP-Rule" id="MF_00024"/>
    </source>
</evidence>
<dbReference type="InterPro" id="IPR004485">
    <property type="entry name" value="Cobalamin_biosynth_CobD/CbiB"/>
</dbReference>
<feature type="transmembrane region" description="Helical" evidence="9">
    <location>
        <begin position="308"/>
        <end position="334"/>
    </location>
</feature>
<evidence type="ECO:0000256" key="6">
    <source>
        <dbReference type="ARBA" id="ARBA00022692"/>
    </source>
</evidence>
<feature type="transmembrane region" description="Helical" evidence="9">
    <location>
        <begin position="70"/>
        <end position="91"/>
    </location>
</feature>
<feature type="transmembrane region" description="Helical" evidence="9">
    <location>
        <begin position="219"/>
        <end position="238"/>
    </location>
</feature>
<dbReference type="GO" id="GO:0048472">
    <property type="term" value="F:threonine-phosphate decarboxylase activity"/>
    <property type="evidence" value="ECO:0007669"/>
    <property type="project" value="InterPro"/>
</dbReference>
<dbReference type="Pfam" id="PF03186">
    <property type="entry name" value="CobD_Cbib"/>
    <property type="match status" value="1"/>
</dbReference>
<accession>A0A430JCE5</accession>
<evidence type="ECO:0000313" key="11">
    <source>
        <dbReference type="Proteomes" id="UP000276128"/>
    </source>
</evidence>
<reference evidence="10 11" key="1">
    <citation type="submission" date="2018-12" db="EMBL/GenBank/DDBJ databases">
        <title>Bacillus ochoae sp. nov., Paenibacillus whitsoniae sp. nov., Paenibacillus spiritus sp. nov. Isolated from the Mars Exploration Rover during spacecraft assembly.</title>
        <authorList>
            <person name="Seuylemezian A."/>
            <person name="Vaishampayan P."/>
        </authorList>
    </citation>
    <scope>NUCLEOTIDE SEQUENCE [LARGE SCALE GENOMIC DNA]</scope>
    <source>
        <strain evidence="10 11">MER 54</strain>
    </source>
</reference>
<dbReference type="NCBIfam" id="TIGR00380">
    <property type="entry name" value="cobal_cbiB"/>
    <property type="match status" value="1"/>
</dbReference>
<comment type="similarity">
    <text evidence="3 9">Belongs to the CobD/CbiB family.</text>
</comment>
<feature type="transmembrane region" description="Helical" evidence="9">
    <location>
        <begin position="167"/>
        <end position="189"/>
    </location>
</feature>
<feature type="transmembrane region" description="Helical" evidence="9">
    <location>
        <begin position="97"/>
        <end position="116"/>
    </location>
</feature>
<dbReference type="EMBL" id="RXHU01000043">
    <property type="protein sequence ID" value="RTE08723.1"/>
    <property type="molecule type" value="Genomic_DNA"/>
</dbReference>
<gene>
    <name evidence="9 10" type="primary">cobD</name>
    <name evidence="10" type="ORF">EJQ19_15755</name>
</gene>
<dbReference type="HAMAP" id="MF_00024">
    <property type="entry name" value="CobD_CbiB"/>
    <property type="match status" value="1"/>
</dbReference>
<dbReference type="RefSeq" id="WP_126142196.1">
    <property type="nucleotide sequence ID" value="NZ_RXHU01000043.1"/>
</dbReference>
<evidence type="ECO:0000256" key="5">
    <source>
        <dbReference type="ARBA" id="ARBA00022573"/>
    </source>
</evidence>
<evidence type="ECO:0000256" key="4">
    <source>
        <dbReference type="ARBA" id="ARBA00022475"/>
    </source>
</evidence>
<evidence type="ECO:0000256" key="7">
    <source>
        <dbReference type="ARBA" id="ARBA00022989"/>
    </source>
</evidence>
<dbReference type="GO" id="GO:0009236">
    <property type="term" value="P:cobalamin biosynthetic process"/>
    <property type="evidence" value="ECO:0007669"/>
    <property type="project" value="UniProtKB-UniRule"/>
</dbReference>
<sequence>MWMYSWQELFGMTGAAILIDWLVGDPKWPTHPVILIGRWIRWVEGKLYGKPADAGSSPAYSDKQLRARGIVLMLSTILLSFLVMAALVWIADAIHPWLGYAVSTWFISTTVAIKGLKDAAYLVAVPLQAGNLADARKYTGYIVGRDTAALDEPELTRAVVETVAENIVDAVVAPLCYALLGGAPLAMLYRASNTLDSMVGYRNDRYGHFGWASARWDDAMNWIPARLTGMLLVLVALAKPGLSARRAAAAVRRFAHLHPSPNSGIPESAVAGALGIELGGLNVYGGVASERARLGWPLRPRTQRDIRYAVEMLYGVSYVMMGGLLCALLVFAWIG</sequence>
<keyword evidence="6 9" id="KW-0812">Transmembrane</keyword>
<evidence type="ECO:0000313" key="10">
    <source>
        <dbReference type="EMBL" id="RTE08723.1"/>
    </source>
</evidence>
<keyword evidence="5 9" id="KW-0169">Cobalamin biosynthesis</keyword>
<comment type="pathway">
    <text evidence="2 9">Cofactor biosynthesis; adenosylcobalamin biosynthesis.</text>
</comment>
<comment type="caution">
    <text evidence="10">The sequence shown here is derived from an EMBL/GenBank/DDBJ whole genome shotgun (WGS) entry which is preliminary data.</text>
</comment>
<dbReference type="OrthoDB" id="9811967at2"/>
<keyword evidence="11" id="KW-1185">Reference proteome</keyword>
<proteinExistence type="inferred from homology"/>
<keyword evidence="8 9" id="KW-0472">Membrane</keyword>
<evidence type="ECO:0000256" key="8">
    <source>
        <dbReference type="ARBA" id="ARBA00023136"/>
    </source>
</evidence>
<keyword evidence="4 9" id="KW-1003">Cell membrane</keyword>
<evidence type="ECO:0000256" key="3">
    <source>
        <dbReference type="ARBA" id="ARBA00006263"/>
    </source>
</evidence>
<protein>
    <recommendedName>
        <fullName evidence="9">Cobalamin biosynthesis protein CobD</fullName>
    </recommendedName>
</protein>
<dbReference type="AlphaFoldDB" id="A0A430JCE5"/>
<evidence type="ECO:0000256" key="1">
    <source>
        <dbReference type="ARBA" id="ARBA00004651"/>
    </source>
</evidence>
<comment type="subcellular location">
    <subcellularLocation>
        <location evidence="1 9">Cell membrane</location>
        <topology evidence="1 9">Multi-pass membrane protein</topology>
    </subcellularLocation>
</comment>
<name>A0A430JCE5_9BACL</name>
<dbReference type="PANTHER" id="PTHR34308:SF1">
    <property type="entry name" value="COBALAMIN BIOSYNTHESIS PROTEIN CBIB"/>
    <property type="match status" value="1"/>
</dbReference>
<dbReference type="Proteomes" id="UP000276128">
    <property type="component" value="Unassembled WGS sequence"/>
</dbReference>
<dbReference type="GO" id="GO:0005886">
    <property type="term" value="C:plasma membrane"/>
    <property type="evidence" value="ECO:0007669"/>
    <property type="project" value="UniProtKB-SubCell"/>
</dbReference>